<dbReference type="AlphaFoldDB" id="A0A0R1ZW39"/>
<dbReference type="GO" id="GO:0009294">
    <property type="term" value="P:DNA-mediated transformation"/>
    <property type="evidence" value="ECO:0007669"/>
    <property type="project" value="InterPro"/>
</dbReference>
<dbReference type="InterPro" id="IPR057666">
    <property type="entry name" value="DrpA_SLOG"/>
</dbReference>
<protein>
    <submittedName>
        <fullName evidence="3">DNA processing SMF protein</fullName>
    </submittedName>
</protein>
<dbReference type="Pfam" id="PF02481">
    <property type="entry name" value="DNA_processg_A"/>
    <property type="match status" value="1"/>
</dbReference>
<organism evidence="3 4">
    <name type="scientific">Lacticaseibacillus sharpeae JCM 1186 = DSM 20505</name>
    <dbReference type="NCBI Taxonomy" id="1291052"/>
    <lineage>
        <taxon>Bacteria</taxon>
        <taxon>Bacillati</taxon>
        <taxon>Bacillota</taxon>
        <taxon>Bacilli</taxon>
        <taxon>Lactobacillales</taxon>
        <taxon>Lactobacillaceae</taxon>
        <taxon>Lacticaseibacillus</taxon>
    </lineage>
</organism>
<evidence type="ECO:0000313" key="3">
    <source>
        <dbReference type="EMBL" id="KRM56006.1"/>
    </source>
</evidence>
<dbReference type="Proteomes" id="UP000051679">
    <property type="component" value="Unassembled WGS sequence"/>
</dbReference>
<dbReference type="EMBL" id="AYYO01000010">
    <property type="protein sequence ID" value="KRM56006.1"/>
    <property type="molecule type" value="Genomic_DNA"/>
</dbReference>
<keyword evidence="4" id="KW-1185">Reference proteome</keyword>
<comment type="similarity">
    <text evidence="1">Belongs to the DprA/Smf family.</text>
</comment>
<proteinExistence type="inferred from homology"/>
<evidence type="ECO:0000256" key="1">
    <source>
        <dbReference type="ARBA" id="ARBA00006525"/>
    </source>
</evidence>
<sequence>MASGASPAMVRRIMTAVANKMPLTPATIIECASPKVRRQLAAWFADSKTQQKVARANATAHIVYTDDAYPERLRELTQPPIVLFYRGDLTLLKRPSLGIVGARLATDYSAGVIEEALGSVQRDTVIVSGLARGADSMGHRQALKNGLGTIAVIANGVDVYYPAEHRQLQEQIATNGLLLSEYPPGERPKQYRFVARNRIIAGLSHTLLVTEAAEKSGSLITATMALESGRDVLAVPNQYRNPLGIGTNKLIEDGATPVSPKTDWTNIHYFD</sequence>
<dbReference type="InterPro" id="IPR003488">
    <property type="entry name" value="DprA"/>
</dbReference>
<dbReference type="SUPFAM" id="SSF102405">
    <property type="entry name" value="MCP/YpsA-like"/>
    <property type="match status" value="1"/>
</dbReference>
<feature type="domain" description="Smf/DprA SLOG" evidence="2">
    <location>
        <begin position="62"/>
        <end position="263"/>
    </location>
</feature>
<reference evidence="3 4" key="1">
    <citation type="journal article" date="2015" name="Genome Announc.">
        <title>Expanding the biotechnology potential of lactobacilli through comparative genomics of 213 strains and associated genera.</title>
        <authorList>
            <person name="Sun Z."/>
            <person name="Harris H.M."/>
            <person name="McCann A."/>
            <person name="Guo C."/>
            <person name="Argimon S."/>
            <person name="Zhang W."/>
            <person name="Yang X."/>
            <person name="Jeffery I.B."/>
            <person name="Cooney J.C."/>
            <person name="Kagawa T.F."/>
            <person name="Liu W."/>
            <person name="Song Y."/>
            <person name="Salvetti E."/>
            <person name="Wrobel A."/>
            <person name="Rasinkangas P."/>
            <person name="Parkhill J."/>
            <person name="Rea M.C."/>
            <person name="O'Sullivan O."/>
            <person name="Ritari J."/>
            <person name="Douillard F.P."/>
            <person name="Paul Ross R."/>
            <person name="Yang R."/>
            <person name="Briner A.E."/>
            <person name="Felis G.E."/>
            <person name="de Vos W.M."/>
            <person name="Barrangou R."/>
            <person name="Klaenhammer T.R."/>
            <person name="Caufield P.W."/>
            <person name="Cui Y."/>
            <person name="Zhang H."/>
            <person name="O'Toole P.W."/>
        </authorList>
    </citation>
    <scope>NUCLEOTIDE SEQUENCE [LARGE SCALE GENOMIC DNA]</scope>
    <source>
        <strain evidence="3 4">DSM 20505</strain>
    </source>
</reference>
<dbReference type="PANTHER" id="PTHR43022">
    <property type="entry name" value="PROTEIN SMF"/>
    <property type="match status" value="1"/>
</dbReference>
<dbReference type="PANTHER" id="PTHR43022:SF1">
    <property type="entry name" value="PROTEIN SMF"/>
    <property type="match status" value="1"/>
</dbReference>
<dbReference type="STRING" id="1291052.FC18_GL000788"/>
<dbReference type="NCBIfam" id="TIGR00732">
    <property type="entry name" value="dprA"/>
    <property type="match status" value="1"/>
</dbReference>
<dbReference type="RefSeq" id="WP_082403798.1">
    <property type="nucleotide sequence ID" value="NZ_BBAC01000002.1"/>
</dbReference>
<gene>
    <name evidence="3" type="ORF">FC18_GL000788</name>
</gene>
<dbReference type="Gene3D" id="3.40.50.450">
    <property type="match status" value="1"/>
</dbReference>
<name>A0A0R1ZW39_9LACO</name>
<evidence type="ECO:0000259" key="2">
    <source>
        <dbReference type="Pfam" id="PF02481"/>
    </source>
</evidence>
<accession>A0A0R1ZW39</accession>
<comment type="caution">
    <text evidence="3">The sequence shown here is derived from an EMBL/GenBank/DDBJ whole genome shotgun (WGS) entry which is preliminary data.</text>
</comment>
<evidence type="ECO:0000313" key="4">
    <source>
        <dbReference type="Proteomes" id="UP000051679"/>
    </source>
</evidence>
<dbReference type="PATRIC" id="fig|1291052.5.peg.804"/>